<sequence>MAQAKTGPLAGVRVVEMVGIGPCPFAAMMLADMGADVIRIDRKGKPGEDNPYPVLGTRHDVMARGRRSLCLDLKKESGRQAALQLLEGADVLLEGFRPGVMERLGLGPDACLERNPKLVYGRITGWGQDGPLAQAAGHDINYVALSGMLHATGRAGSPPPPPLNLVGDFGGGGMMLAFGVVCAVLEARASGRGQVVDAAMTDGAALLGAMMYGLRGFGAWSDAREANLLDGGAPFYDTYACSDGKFISIGAIEPQFFATLLRLTGQDDPLFTRRWNRANWPELKRRLAALFATRSREQWCRLLEGSDVCFAPVLDLEEAPRHPHNAARRTFVEIDGVTQPAPAPRFSRTAPATPRAPSSPGADSVAILLEWGFTAESIEALRAREVI</sequence>
<dbReference type="PANTHER" id="PTHR48228:SF5">
    <property type="entry name" value="ALPHA-METHYLACYL-COA RACEMASE"/>
    <property type="match status" value="1"/>
</dbReference>
<dbReference type="RefSeq" id="WP_225236804.1">
    <property type="nucleotide sequence ID" value="NZ_JAHYBX010000001.1"/>
</dbReference>
<dbReference type="Gene3D" id="3.30.1540.10">
    <property type="entry name" value="formyl-coa transferase, domain 3"/>
    <property type="match status" value="1"/>
</dbReference>
<dbReference type="PANTHER" id="PTHR48228">
    <property type="entry name" value="SUCCINYL-COA--D-CITRAMALATE COA-TRANSFERASE"/>
    <property type="match status" value="1"/>
</dbReference>
<organism evidence="2 3">
    <name type="scientific">Massilia hydrophila</name>
    <dbReference type="NCBI Taxonomy" id="3044279"/>
    <lineage>
        <taxon>Bacteria</taxon>
        <taxon>Pseudomonadati</taxon>
        <taxon>Pseudomonadota</taxon>
        <taxon>Betaproteobacteria</taxon>
        <taxon>Burkholderiales</taxon>
        <taxon>Oxalobacteraceae</taxon>
        <taxon>Telluria group</taxon>
        <taxon>Massilia</taxon>
    </lineage>
</organism>
<dbReference type="InterPro" id="IPR003673">
    <property type="entry name" value="CoA-Trfase_fam_III"/>
</dbReference>
<dbReference type="GO" id="GO:0016740">
    <property type="term" value="F:transferase activity"/>
    <property type="evidence" value="ECO:0007669"/>
    <property type="project" value="UniProtKB-KW"/>
</dbReference>
<proteinExistence type="predicted"/>
<protein>
    <submittedName>
        <fullName evidence="2">CoA transferase</fullName>
    </submittedName>
</protein>
<feature type="region of interest" description="Disordered" evidence="1">
    <location>
        <begin position="339"/>
        <end position="361"/>
    </location>
</feature>
<feature type="compositionally biased region" description="Low complexity" evidence="1">
    <location>
        <begin position="344"/>
        <end position="360"/>
    </location>
</feature>
<dbReference type="Gene3D" id="3.40.50.10540">
    <property type="entry name" value="Crotonobetainyl-coa:carnitine coa-transferase, domain 1"/>
    <property type="match status" value="1"/>
</dbReference>
<accession>A0ABS7Y3T0</accession>
<dbReference type="InterPro" id="IPR050509">
    <property type="entry name" value="CoA-transferase_III"/>
</dbReference>
<keyword evidence="2" id="KW-0808">Transferase</keyword>
<dbReference type="SUPFAM" id="SSF89796">
    <property type="entry name" value="CoA-transferase family III (CaiB/BaiF)"/>
    <property type="match status" value="1"/>
</dbReference>
<keyword evidence="3" id="KW-1185">Reference proteome</keyword>
<dbReference type="EMBL" id="JAHYBX010000001">
    <property type="protein sequence ID" value="MCA1854318.1"/>
    <property type="molecule type" value="Genomic_DNA"/>
</dbReference>
<reference evidence="2 3" key="1">
    <citation type="submission" date="2021-07" db="EMBL/GenBank/DDBJ databases">
        <title>Characterization of Violacein-producing bacteria and related species.</title>
        <authorList>
            <person name="Wilson H.S."/>
            <person name="De Leon M.E."/>
        </authorList>
    </citation>
    <scope>NUCLEOTIDE SEQUENCE [LARGE SCALE GENOMIC DNA]</scope>
    <source>
        <strain evidence="2 3">HSC-2F05</strain>
    </source>
</reference>
<evidence type="ECO:0000256" key="1">
    <source>
        <dbReference type="SAM" id="MobiDB-lite"/>
    </source>
</evidence>
<comment type="caution">
    <text evidence="2">The sequence shown here is derived from an EMBL/GenBank/DDBJ whole genome shotgun (WGS) entry which is preliminary data.</text>
</comment>
<dbReference type="Pfam" id="PF02515">
    <property type="entry name" value="CoA_transf_3"/>
    <property type="match status" value="1"/>
</dbReference>
<evidence type="ECO:0000313" key="2">
    <source>
        <dbReference type="EMBL" id="MCA1854318.1"/>
    </source>
</evidence>
<evidence type="ECO:0000313" key="3">
    <source>
        <dbReference type="Proteomes" id="UP001198602"/>
    </source>
</evidence>
<dbReference type="InterPro" id="IPR044855">
    <property type="entry name" value="CoA-Trfase_III_dom3_sf"/>
</dbReference>
<dbReference type="InterPro" id="IPR023606">
    <property type="entry name" value="CoA-Trfase_III_dom_1_sf"/>
</dbReference>
<dbReference type="Proteomes" id="UP001198602">
    <property type="component" value="Unassembled WGS sequence"/>
</dbReference>
<name>A0ABS7Y3T0_9BURK</name>
<gene>
    <name evidence="2" type="ORF">LE190_00030</name>
</gene>